<keyword evidence="3" id="KW-1185">Reference proteome</keyword>
<dbReference type="SUPFAM" id="SSF47598">
    <property type="entry name" value="Ribbon-helix-helix"/>
    <property type="match status" value="1"/>
</dbReference>
<dbReference type="InterPro" id="IPR010985">
    <property type="entry name" value="Ribbon_hlx_hlx"/>
</dbReference>
<dbReference type="Pfam" id="PF15919">
    <property type="entry name" value="HicB_lk_antitox"/>
    <property type="match status" value="1"/>
</dbReference>
<reference evidence="2 3" key="1">
    <citation type="submission" date="2019-02" db="EMBL/GenBank/DDBJ databases">
        <title>Siculibacillus lacustris gen. nov., sp. nov., a new rosette-forming bacterium isolated from a freshwater crater lake (Lake St. Ana, Romania).</title>
        <authorList>
            <person name="Felfoldi T."/>
            <person name="Marton Z."/>
            <person name="Szabo A."/>
            <person name="Mentes A."/>
            <person name="Boka K."/>
            <person name="Marialigeti K."/>
            <person name="Mathe I."/>
            <person name="Koncz M."/>
            <person name="Schumann P."/>
            <person name="Toth E."/>
        </authorList>
    </citation>
    <scope>NUCLEOTIDE SEQUENCE [LARGE SCALE GENOMIC DNA]</scope>
    <source>
        <strain evidence="2 3">SA-279</strain>
    </source>
</reference>
<dbReference type="InterPro" id="IPR035069">
    <property type="entry name" value="TTHA1013/TTHA0281-like"/>
</dbReference>
<accession>A0A4Q9VF54</accession>
<sequence length="132" mass="13711">MAQAYALIHEADGAFGISFPDFPGCVAGGDSVEDVLIRGRATLAFHVAGMVEDGAPMPLLRSHAGLRADPDFVADAEGATLVLIPVDLPTRAVRVNVSIDETLLDQIDRAAQARGETRSGFLAAAARARVAG</sequence>
<dbReference type="Gene3D" id="3.30.160.250">
    <property type="match status" value="1"/>
</dbReference>
<evidence type="ECO:0000259" key="1">
    <source>
        <dbReference type="Pfam" id="PF15919"/>
    </source>
</evidence>
<comment type="caution">
    <text evidence="2">The sequence shown here is derived from an EMBL/GenBank/DDBJ whole genome shotgun (WGS) entry which is preliminary data.</text>
</comment>
<evidence type="ECO:0000313" key="3">
    <source>
        <dbReference type="Proteomes" id="UP000292781"/>
    </source>
</evidence>
<dbReference type="RefSeq" id="WP_131311529.1">
    <property type="nucleotide sequence ID" value="NZ_SJFN01000045.1"/>
</dbReference>
<organism evidence="2 3">
    <name type="scientific">Siculibacillus lacustris</name>
    <dbReference type="NCBI Taxonomy" id="1549641"/>
    <lineage>
        <taxon>Bacteria</taxon>
        <taxon>Pseudomonadati</taxon>
        <taxon>Pseudomonadota</taxon>
        <taxon>Alphaproteobacteria</taxon>
        <taxon>Hyphomicrobiales</taxon>
        <taxon>Ancalomicrobiaceae</taxon>
        <taxon>Siculibacillus</taxon>
    </lineage>
</organism>
<name>A0A4Q9VF54_9HYPH</name>
<gene>
    <name evidence="2" type="ORF">EYW49_20655</name>
</gene>
<dbReference type="CDD" id="cd22231">
    <property type="entry name" value="RHH_NikR_HicB-like"/>
    <property type="match status" value="1"/>
</dbReference>
<dbReference type="InterPro" id="IPR031807">
    <property type="entry name" value="HicB-like"/>
</dbReference>
<feature type="domain" description="HicB-like antitoxin of toxin-antitoxin system" evidence="1">
    <location>
        <begin position="7"/>
        <end position="126"/>
    </location>
</feature>
<dbReference type="GO" id="GO:0006355">
    <property type="term" value="P:regulation of DNA-templated transcription"/>
    <property type="evidence" value="ECO:0007669"/>
    <property type="project" value="InterPro"/>
</dbReference>
<dbReference type="SUPFAM" id="SSF143100">
    <property type="entry name" value="TTHA1013/TTHA0281-like"/>
    <property type="match status" value="1"/>
</dbReference>
<dbReference type="OrthoDB" id="9807959at2"/>
<proteinExistence type="predicted"/>
<protein>
    <submittedName>
        <fullName evidence="2">Ribbon-helix-helix protein, CopG family</fullName>
    </submittedName>
</protein>
<evidence type="ECO:0000313" key="2">
    <source>
        <dbReference type="EMBL" id="TBW33372.1"/>
    </source>
</evidence>
<dbReference type="Proteomes" id="UP000292781">
    <property type="component" value="Unassembled WGS sequence"/>
</dbReference>
<dbReference type="AlphaFoldDB" id="A0A4Q9VF54"/>
<dbReference type="EMBL" id="SJFN01000045">
    <property type="protein sequence ID" value="TBW33372.1"/>
    <property type="molecule type" value="Genomic_DNA"/>
</dbReference>